<organism evidence="1 2">
    <name type="scientific">Arcicella aquatica</name>
    <dbReference type="NCBI Taxonomy" id="217141"/>
    <lineage>
        <taxon>Bacteria</taxon>
        <taxon>Pseudomonadati</taxon>
        <taxon>Bacteroidota</taxon>
        <taxon>Cytophagia</taxon>
        <taxon>Cytophagales</taxon>
        <taxon>Flectobacillaceae</taxon>
        <taxon>Arcicella</taxon>
    </lineage>
</organism>
<proteinExistence type="predicted"/>
<dbReference type="RefSeq" id="WP_323249710.1">
    <property type="nucleotide sequence ID" value="NZ_JAYFUL010000018.1"/>
</dbReference>
<evidence type="ECO:0000313" key="1">
    <source>
        <dbReference type="EMBL" id="MEA5258535.1"/>
    </source>
</evidence>
<dbReference type="Proteomes" id="UP001304671">
    <property type="component" value="Unassembled WGS sequence"/>
</dbReference>
<dbReference type="EMBL" id="JAYFUL010000018">
    <property type="protein sequence ID" value="MEA5258535.1"/>
    <property type="molecule type" value="Genomic_DNA"/>
</dbReference>
<accession>A0ABU5QP22</accession>
<sequence length="181" mass="20690">MSKKNLPQEVYGKKYLVKNGRKLPIYKSLISVNDGLVSIIVVRRLPNGNFVVGNFLIDRFCLGLKSTSYKVDLSMSDYTDFIDEISFNLGLLQECTYATAHNWIYGGIAYAEDLGFKPDSDFNISKYILEDDTEDIELIEFEFGRNGKPYFFQGPYDNARSVLETLRKSVGEGNFEYATMY</sequence>
<keyword evidence="2" id="KW-1185">Reference proteome</keyword>
<comment type="caution">
    <text evidence="1">The sequence shown here is derived from an EMBL/GenBank/DDBJ whole genome shotgun (WGS) entry which is preliminary data.</text>
</comment>
<reference evidence="1 2" key="1">
    <citation type="submission" date="2023-12" db="EMBL/GenBank/DDBJ databases">
        <title>Novel species of the genus Arcicella isolated from rivers.</title>
        <authorList>
            <person name="Lu H."/>
        </authorList>
    </citation>
    <scope>NUCLEOTIDE SEQUENCE [LARGE SCALE GENOMIC DNA]</scope>
    <source>
        <strain evidence="1 2">LMG 21963</strain>
    </source>
</reference>
<evidence type="ECO:0008006" key="3">
    <source>
        <dbReference type="Google" id="ProtNLM"/>
    </source>
</evidence>
<name>A0ABU5QP22_9BACT</name>
<protein>
    <recommendedName>
        <fullName evidence="3">Immunity protein 26 of polymorphic toxin system</fullName>
    </recommendedName>
</protein>
<gene>
    <name evidence="1" type="ORF">VB264_12135</name>
</gene>
<evidence type="ECO:0000313" key="2">
    <source>
        <dbReference type="Proteomes" id="UP001304671"/>
    </source>
</evidence>